<dbReference type="GO" id="GO:0019748">
    <property type="term" value="P:secondary metabolic process"/>
    <property type="evidence" value="ECO:0007669"/>
    <property type="project" value="TreeGrafter"/>
</dbReference>
<keyword evidence="1" id="KW-0456">Lyase</keyword>
<accession>A0A1G9D7F0</accession>
<dbReference type="GO" id="GO:0016787">
    <property type="term" value="F:hydrolase activity"/>
    <property type="evidence" value="ECO:0007669"/>
    <property type="project" value="UniProtKB-KW"/>
</dbReference>
<reference evidence="3 4" key="1">
    <citation type="submission" date="2016-10" db="EMBL/GenBank/DDBJ databases">
        <authorList>
            <person name="de Groot N.N."/>
        </authorList>
    </citation>
    <scope>NUCLEOTIDE SEQUENCE [LARGE SCALE GENOMIC DNA]</scope>
    <source>
        <strain evidence="3 4">CGMCC 1.5382</strain>
    </source>
</reference>
<dbReference type="GO" id="GO:0005737">
    <property type="term" value="C:cytoplasm"/>
    <property type="evidence" value="ECO:0007669"/>
    <property type="project" value="TreeGrafter"/>
</dbReference>
<dbReference type="GO" id="GO:0016831">
    <property type="term" value="F:carboxy-lyase activity"/>
    <property type="evidence" value="ECO:0007669"/>
    <property type="project" value="InterPro"/>
</dbReference>
<feature type="domain" description="Amidohydrolase-related" evidence="2">
    <location>
        <begin position="92"/>
        <end position="355"/>
    </location>
</feature>
<dbReference type="Proteomes" id="UP000198701">
    <property type="component" value="Unassembled WGS sequence"/>
</dbReference>
<sequence>MNHPVPPPTYLPLNDYRPQPQVVLPAHQRLMAKFPAVDAHTHPGRWLSDWVGEPGRWLVEDVARWIEKMAAFNVHGFVNLDGRWGTELRENLERFDYAFPGHFATFAHLNWSVLEEGAGADVLVSQLVEAARMGAAGIKIWKDLGLSIRDSDGVLVLPDDPRLTPVWEAAAELELPIWWHIADPVAFFEPVDQRNENYEMLIERPDWSFHGSGRPTFARLMEALEHVVAAHPAVTFVAVHAGCYAENLGWVGRMLDSYPNLNIDIAARLAQLGRQPRATRELILRHPHRVLFGADEIPASGESYPTHFRFLETEDEYFPHSAENPQLMGRWMISGIDLPDDVLQAVYSQNVLRLIPRLASRQPANG</sequence>
<gene>
    <name evidence="3" type="ORF">SAMN05216282_108103</name>
</gene>
<name>A0A1G9D7F0_9MICO</name>
<proteinExistence type="predicted"/>
<dbReference type="SUPFAM" id="SSF51556">
    <property type="entry name" value="Metallo-dependent hydrolases"/>
    <property type="match status" value="1"/>
</dbReference>
<evidence type="ECO:0000313" key="3">
    <source>
        <dbReference type="EMBL" id="SDK59840.1"/>
    </source>
</evidence>
<keyword evidence="4" id="KW-1185">Reference proteome</keyword>
<evidence type="ECO:0000256" key="1">
    <source>
        <dbReference type="ARBA" id="ARBA00023239"/>
    </source>
</evidence>
<dbReference type="EMBL" id="FNFU01000008">
    <property type="protein sequence ID" value="SDK59840.1"/>
    <property type="molecule type" value="Genomic_DNA"/>
</dbReference>
<protein>
    <submittedName>
        <fullName evidence="3">Amidohydrolase</fullName>
    </submittedName>
</protein>
<keyword evidence="3" id="KW-0378">Hydrolase</keyword>
<dbReference type="Pfam" id="PF04909">
    <property type="entry name" value="Amidohydro_2"/>
    <property type="match status" value="1"/>
</dbReference>
<dbReference type="OrthoDB" id="8673173at2"/>
<dbReference type="PANTHER" id="PTHR21240">
    <property type="entry name" value="2-AMINO-3-CARBOXYLMUCONATE-6-SEMIALDEHYDE DECARBOXYLASE"/>
    <property type="match status" value="1"/>
</dbReference>
<dbReference type="STRING" id="386301.SAMN05216282_108103"/>
<evidence type="ECO:0000259" key="2">
    <source>
        <dbReference type="Pfam" id="PF04909"/>
    </source>
</evidence>
<dbReference type="AlphaFoldDB" id="A0A1G9D7F0"/>
<organism evidence="3 4">
    <name type="scientific">Cryobacterium psychrotolerans</name>
    <dbReference type="NCBI Taxonomy" id="386301"/>
    <lineage>
        <taxon>Bacteria</taxon>
        <taxon>Bacillati</taxon>
        <taxon>Actinomycetota</taxon>
        <taxon>Actinomycetes</taxon>
        <taxon>Micrococcales</taxon>
        <taxon>Microbacteriaceae</taxon>
        <taxon>Cryobacterium</taxon>
    </lineage>
</organism>
<evidence type="ECO:0000313" key="4">
    <source>
        <dbReference type="Proteomes" id="UP000198701"/>
    </source>
</evidence>
<dbReference type="InterPro" id="IPR006680">
    <property type="entry name" value="Amidohydro-rel"/>
</dbReference>
<dbReference type="InterPro" id="IPR032466">
    <property type="entry name" value="Metal_Hydrolase"/>
</dbReference>
<dbReference type="InterPro" id="IPR032465">
    <property type="entry name" value="ACMSD"/>
</dbReference>
<dbReference type="Gene3D" id="3.20.20.140">
    <property type="entry name" value="Metal-dependent hydrolases"/>
    <property type="match status" value="1"/>
</dbReference>
<dbReference type="PANTHER" id="PTHR21240:SF28">
    <property type="entry name" value="ISO-OROTATE DECARBOXYLASE (EUROFUNG)"/>
    <property type="match status" value="1"/>
</dbReference>